<dbReference type="InterPro" id="IPR031325">
    <property type="entry name" value="RHS_repeat"/>
</dbReference>
<protein>
    <submittedName>
        <fullName evidence="4">RHS repeat-associated core domain-containing protein</fullName>
    </submittedName>
</protein>
<dbReference type="InterPro" id="IPR050708">
    <property type="entry name" value="T6SS_VgrG/RHS"/>
</dbReference>
<keyword evidence="1" id="KW-0677">Repeat</keyword>
<dbReference type="Pfam" id="PF25023">
    <property type="entry name" value="TEN_YD-shell"/>
    <property type="match status" value="2"/>
</dbReference>
<feature type="domain" description="Teneurin-like YD-shell" evidence="3">
    <location>
        <begin position="333"/>
        <end position="461"/>
    </location>
</feature>
<gene>
    <name evidence="4" type="ORF">SAMN06296429_101266</name>
</gene>
<evidence type="ECO:0000313" key="4">
    <source>
        <dbReference type="EMBL" id="SMC33000.1"/>
    </source>
</evidence>
<dbReference type="Gene3D" id="2.180.10.10">
    <property type="entry name" value="RHS repeat-associated core"/>
    <property type="match status" value="4"/>
</dbReference>
<feature type="region of interest" description="Disordered" evidence="2">
    <location>
        <begin position="553"/>
        <end position="577"/>
    </location>
</feature>
<proteinExistence type="predicted"/>
<evidence type="ECO:0000256" key="1">
    <source>
        <dbReference type="ARBA" id="ARBA00022737"/>
    </source>
</evidence>
<feature type="domain" description="Teneurin-like YD-shell" evidence="3">
    <location>
        <begin position="733"/>
        <end position="1026"/>
    </location>
</feature>
<evidence type="ECO:0000256" key="2">
    <source>
        <dbReference type="SAM" id="MobiDB-lite"/>
    </source>
</evidence>
<dbReference type="NCBIfam" id="TIGR03696">
    <property type="entry name" value="Rhs_assc_core"/>
    <property type="match status" value="1"/>
</dbReference>
<dbReference type="PANTHER" id="PTHR32305:SF15">
    <property type="entry name" value="PROTEIN RHSA-RELATED"/>
    <property type="match status" value="1"/>
</dbReference>
<dbReference type="InterPro" id="IPR056823">
    <property type="entry name" value="TEN-like_YD-shell"/>
</dbReference>
<dbReference type="InterPro" id="IPR022385">
    <property type="entry name" value="Rhs_assc_core"/>
</dbReference>
<dbReference type="PANTHER" id="PTHR32305">
    <property type="match status" value="1"/>
</dbReference>
<sequence length="1316" mass="140010">MENTYDGSGRVTRQVDGAGKTWTLAWDATGDVATVTDPAGGRWVDTYSGRVLMSRKDPAGNVESFQYDQDLNRTVIDAGGPTQVRQTFDARGNVLTRTAPGDSSAVQTLTYNAKDQVTSRTDYRGNKTTMSYSGHRLASVTSPKGEVTKYSWTALGLPATVTAAGGGVTRLTYDAVGQVVTMTAPGGQVTTYTHDAAGRVASVADPRSVGAADPDDFTKRLTYDAAGNLATVTATDGAKTTLTYDVDGRVSSSQTASATGAVLTSHVLERDGLDRVTKTTDAGGNVESFVYDSRGNLTAVTDAAGAKTTYGYDARNLMTSKVTARGNAAGANAADYRWTYLYDSRGRMVKQTDPTGAVTSYVRDGWGGATRVTDPDGRVTSMAYDGDGQLTKVTDALSRVSEYSYDVNGRQVGVKEPGLGARTSTYDADGNVTRTASPSGSSVTAYAYDANGLVESVTSPRGTATATADDYVTSFERDAAGNVITSTNALGRATRASYDGENRVRTRTSARGGKTSWTYDGLGRAVTVTTPSGAVTSWTYDDVGNVSKLTNGRGKSTTYTHSPRGEVTSSTDPLGRKETFTYDEEGLLVKTVTARGHADGGARMDEYTIRASYDPRGLRTSVTTSSADSSSTWSYSPGGDLTKVVDATGTTTMTYDAGHQLTGVASPMGAFAYTYSPWGAVASRTLPNHGSVEFGFDTDGRVTSSKSNTETTTFGYDRDDHLTSITYPAGSGLSQTRAYNQVGATTDVHTTRAGALVSRYQYTYDTTGNPYRETISRGTKVTQTSYNHDLDDRLIKECHNASGCTSATDVDEYTYNATSGITRIKYGNGVDARVAYDDADQPVKIWDAATGSEPAAPTAVFDADGYPIGNADGDVEFDPLGRMVKNEPWQASYQYNAFGNRVGVTRGGSSTTLAWDNNNPLPMLAQQGPSGGEPTRTYRYDPTGAPISSTHPSGAYGRSWFVTDRQGSVREALKTDGAVAYRHDYQGFGRQETPSKATARVATQLGYTGEYTDTFTGTVHLRARDYLGTGAFYAPDPITLGPPAPSVNPYQYVGGRPLTDADPSGLRPIGGTDDVACMNCRLTSNGWSFGNENVVRDVYDKTVRYDTRGGSGLPSVWGSTYSGDKYTGAGRHYTETYVPEVRTRGEQMTMAVIMGVAYMTPIYGQFLMAIDIADMSQDGFTQEECAEIAIGFVPGSKLGRGVSGAAKADVGLSGRGLVPAAGTRIKPVGIPEGWRITGTKSSGGVLYRDPTNAGNSVRVMQGNPNSPFPNSQAPYVRWQRNGRPLDQYGNELPSAKVPEAHIPLSNFRFVPEVFGP</sequence>
<evidence type="ECO:0000313" key="5">
    <source>
        <dbReference type="Proteomes" id="UP000192634"/>
    </source>
</evidence>
<organism evidence="4 5">
    <name type="scientific">Janibacter indicus</name>
    <dbReference type="NCBI Taxonomy" id="857417"/>
    <lineage>
        <taxon>Bacteria</taxon>
        <taxon>Bacillati</taxon>
        <taxon>Actinomycetota</taxon>
        <taxon>Actinomycetes</taxon>
        <taxon>Micrococcales</taxon>
        <taxon>Intrasporangiaceae</taxon>
        <taxon>Janibacter</taxon>
    </lineage>
</organism>
<name>A0A1W1Y9U4_9MICO</name>
<dbReference type="Pfam" id="PF05593">
    <property type="entry name" value="RHS_repeat"/>
    <property type="match status" value="9"/>
</dbReference>
<dbReference type="NCBIfam" id="TIGR01643">
    <property type="entry name" value="YD_repeat_2x"/>
    <property type="match status" value="14"/>
</dbReference>
<dbReference type="Proteomes" id="UP000192634">
    <property type="component" value="Unassembled WGS sequence"/>
</dbReference>
<feature type="compositionally biased region" description="Polar residues" evidence="2">
    <location>
        <begin position="553"/>
        <end position="572"/>
    </location>
</feature>
<reference evidence="4 5" key="1">
    <citation type="submission" date="2017-04" db="EMBL/GenBank/DDBJ databases">
        <authorList>
            <person name="Afonso C.L."/>
            <person name="Miller P.J."/>
            <person name="Scott M.A."/>
            <person name="Spackman E."/>
            <person name="Goraichik I."/>
            <person name="Dimitrov K.M."/>
            <person name="Suarez D.L."/>
            <person name="Swayne D.E."/>
        </authorList>
    </citation>
    <scope>NUCLEOTIDE SEQUENCE [LARGE SCALE GENOMIC DNA]</scope>
    <source>
        <strain evidence="4 5">CGMCC 1.12511</strain>
    </source>
</reference>
<dbReference type="InterPro" id="IPR006530">
    <property type="entry name" value="YD"/>
</dbReference>
<dbReference type="EMBL" id="FWXN01000001">
    <property type="protein sequence ID" value="SMC33000.1"/>
    <property type="molecule type" value="Genomic_DNA"/>
</dbReference>
<accession>A0A1W1Y9U4</accession>
<evidence type="ECO:0000259" key="3">
    <source>
        <dbReference type="Pfam" id="PF25023"/>
    </source>
</evidence>